<evidence type="ECO:0000313" key="2">
    <source>
        <dbReference type="EMBL" id="MFC0296045.1"/>
    </source>
</evidence>
<organism evidence="2 3">
    <name type="scientific">Geobacillus jurassicus</name>
    <dbReference type="NCBI Taxonomy" id="235932"/>
    <lineage>
        <taxon>Bacteria</taxon>
        <taxon>Bacillati</taxon>
        <taxon>Bacillota</taxon>
        <taxon>Bacilli</taxon>
        <taxon>Bacillales</taxon>
        <taxon>Anoxybacillaceae</taxon>
        <taxon>Geobacillus</taxon>
    </lineage>
</organism>
<evidence type="ECO:0000256" key="1">
    <source>
        <dbReference type="SAM" id="MobiDB-lite"/>
    </source>
</evidence>
<name>A0ABV6GNH7_9BACL</name>
<keyword evidence="3" id="KW-1185">Reference proteome</keyword>
<sequence length="206" mass="22847">MLITTVEREHDASSARKLSAALSEIQRSVADDRIIITTANSTMEVRNQAVKRGMTTGKLLQIEKKVKPAAPASVRSAHDNGRKGEDWKDKAKGRKKENKTSAAKEQTTPQPPTKQNDNESKPKPSKSEKQPTHKQKHSDPPQGSFSPEKESRSKPKNHGIARPSRPGAHYEKKRADRDDSGKSKGCRTSDVHRHSKAMDSKTKKAE</sequence>
<reference evidence="2 3" key="1">
    <citation type="submission" date="2024-09" db="EMBL/GenBank/DDBJ databases">
        <authorList>
            <person name="Sun Q."/>
            <person name="Mori K."/>
        </authorList>
    </citation>
    <scope>NUCLEOTIDE SEQUENCE [LARGE SCALE GENOMIC DNA]</scope>
    <source>
        <strain evidence="2 3">CCM 7224</strain>
    </source>
</reference>
<comment type="caution">
    <text evidence="2">The sequence shown here is derived from an EMBL/GenBank/DDBJ whole genome shotgun (WGS) entry which is preliminary data.</text>
</comment>
<feature type="compositionally biased region" description="Basic and acidic residues" evidence="1">
    <location>
        <begin position="168"/>
        <end position="206"/>
    </location>
</feature>
<proteinExistence type="predicted"/>
<feature type="region of interest" description="Disordered" evidence="1">
    <location>
        <begin position="62"/>
        <end position="206"/>
    </location>
</feature>
<protein>
    <submittedName>
        <fullName evidence="2">Uncharacterized protein</fullName>
    </submittedName>
</protein>
<dbReference type="EMBL" id="JBHLVN010000002">
    <property type="protein sequence ID" value="MFC0296045.1"/>
    <property type="molecule type" value="Genomic_DNA"/>
</dbReference>
<accession>A0ABV6GNH7</accession>
<gene>
    <name evidence="2" type="ORF">ACFFHQ_00870</name>
</gene>
<dbReference type="Proteomes" id="UP001589785">
    <property type="component" value="Unassembled WGS sequence"/>
</dbReference>
<feature type="compositionally biased region" description="Basic and acidic residues" evidence="1">
    <location>
        <begin position="116"/>
        <end position="131"/>
    </location>
</feature>
<feature type="compositionally biased region" description="Basic and acidic residues" evidence="1">
    <location>
        <begin position="76"/>
        <end position="90"/>
    </location>
</feature>
<evidence type="ECO:0000313" key="3">
    <source>
        <dbReference type="Proteomes" id="UP001589785"/>
    </source>
</evidence>
<dbReference type="RefSeq" id="WP_245629328.1">
    <property type="nucleotide sequence ID" value="NZ_JBHLVN010000002.1"/>
</dbReference>